<proteinExistence type="inferred from homology"/>
<accession>A0A9J6ZQP3</accession>
<feature type="domain" description="ATP synthase F1 complex delta/epsilon subunit N-terminal" evidence="10">
    <location>
        <begin position="6"/>
        <end position="84"/>
    </location>
</feature>
<dbReference type="InterPro" id="IPR001469">
    <property type="entry name" value="ATP_synth_F1_dsu/esu"/>
</dbReference>
<dbReference type="Proteomes" id="UP001056426">
    <property type="component" value="Chromosome"/>
</dbReference>
<evidence type="ECO:0000313" key="11">
    <source>
        <dbReference type="EMBL" id="URW79854.1"/>
    </source>
</evidence>
<comment type="subcellular location">
    <subcellularLocation>
        <location evidence="2">Endomembrane system</location>
        <topology evidence="2">Peripheral membrane protein</topology>
    </subcellularLocation>
</comment>
<evidence type="ECO:0000256" key="6">
    <source>
        <dbReference type="ARBA" id="ARBA00023136"/>
    </source>
</evidence>
<dbReference type="RefSeq" id="WP_250723968.1">
    <property type="nucleotide sequence ID" value="NZ_CP098400.1"/>
</dbReference>
<dbReference type="InterPro" id="IPR036771">
    <property type="entry name" value="ATPsynth_dsu/esu_N"/>
</dbReference>
<dbReference type="GO" id="GO:0012505">
    <property type="term" value="C:endomembrane system"/>
    <property type="evidence" value="ECO:0007669"/>
    <property type="project" value="UniProtKB-SubCell"/>
</dbReference>
<keyword evidence="8 9" id="KW-0066">ATP synthesis</keyword>
<dbReference type="PANTHER" id="PTHR13822">
    <property type="entry name" value="ATP SYNTHASE DELTA/EPSILON CHAIN"/>
    <property type="match status" value="1"/>
</dbReference>
<evidence type="ECO:0000256" key="3">
    <source>
        <dbReference type="ARBA" id="ARBA00005712"/>
    </source>
</evidence>
<evidence type="ECO:0000256" key="2">
    <source>
        <dbReference type="ARBA" id="ARBA00004184"/>
    </source>
</evidence>
<dbReference type="InterPro" id="IPR020546">
    <property type="entry name" value="ATP_synth_F1_dsu/esu_N"/>
</dbReference>
<dbReference type="KEGG" id="alkq:M9189_00585"/>
<evidence type="ECO:0000259" key="10">
    <source>
        <dbReference type="Pfam" id="PF02823"/>
    </source>
</evidence>
<evidence type="ECO:0000313" key="12">
    <source>
        <dbReference type="Proteomes" id="UP001056426"/>
    </source>
</evidence>
<evidence type="ECO:0000256" key="9">
    <source>
        <dbReference type="RuleBase" id="RU003656"/>
    </source>
</evidence>
<reference evidence="11" key="2">
    <citation type="submission" date="2022-06" db="EMBL/GenBank/DDBJ databases">
        <title>Xiashengella guii gen. nov. sp. nov., a bacterium isolated form anaerobic digestion tank.</title>
        <authorList>
            <person name="Huang H."/>
        </authorList>
    </citation>
    <scope>NUCLEOTIDE SEQUENCE</scope>
    <source>
        <strain evidence="11">Ai-910</strain>
    </source>
</reference>
<organism evidence="11 12">
    <name type="scientific">Xiashengella succiniciproducens</name>
    <dbReference type="NCBI Taxonomy" id="2949635"/>
    <lineage>
        <taxon>Bacteria</taxon>
        <taxon>Pseudomonadati</taxon>
        <taxon>Bacteroidota</taxon>
        <taxon>Bacteroidia</taxon>
        <taxon>Marinilabiliales</taxon>
        <taxon>Marinilabiliaceae</taxon>
        <taxon>Xiashengella</taxon>
    </lineage>
</organism>
<dbReference type="Gene3D" id="2.60.15.10">
    <property type="entry name" value="F0F1 ATP synthase delta/epsilon subunit, N-terminal"/>
    <property type="match status" value="1"/>
</dbReference>
<comment type="subunit">
    <text evidence="9">F-type ATPases have 2 components, CF(1) - the catalytic core - and CF(0) - the membrane proton channel. CF(1) has five subunits: alpha(3), beta(3), gamma(1), delta(1), epsilon(1). CF(0) has three main subunits: a, b and c.</text>
</comment>
<evidence type="ECO:0000256" key="5">
    <source>
        <dbReference type="ARBA" id="ARBA00023065"/>
    </source>
</evidence>
<keyword evidence="7 9" id="KW-0139">CF(1)</keyword>
<dbReference type="EMBL" id="CP098400">
    <property type="protein sequence ID" value="URW79854.1"/>
    <property type="molecule type" value="Genomic_DNA"/>
</dbReference>
<protein>
    <submittedName>
        <fullName evidence="11">ATP synthase F1 subunit epsilon</fullName>
    </submittedName>
</protein>
<evidence type="ECO:0000256" key="8">
    <source>
        <dbReference type="ARBA" id="ARBA00023310"/>
    </source>
</evidence>
<name>A0A9J6ZQP3_9BACT</name>
<keyword evidence="12" id="KW-1185">Reference proteome</keyword>
<dbReference type="CDD" id="cd12152">
    <property type="entry name" value="F1-ATPase_delta"/>
    <property type="match status" value="1"/>
</dbReference>
<keyword evidence="4 9" id="KW-0813">Transport</keyword>
<dbReference type="AlphaFoldDB" id="A0A9J6ZQP3"/>
<evidence type="ECO:0000256" key="4">
    <source>
        <dbReference type="ARBA" id="ARBA00022448"/>
    </source>
</evidence>
<dbReference type="Pfam" id="PF02823">
    <property type="entry name" value="ATP-synt_DE_N"/>
    <property type="match status" value="1"/>
</dbReference>
<sequence length="88" mass="9754">MKTDLFLEVVTPEQIVFEGPVGMVEVPGFNGRFTLLKDHAPIIASLTNGRIRVIGKDGLERLFECSGGILDCKENHVIILVDKAFKQE</sequence>
<comment type="function">
    <text evidence="1">Produces ATP from ADP in the presence of a proton gradient across the membrane.</text>
</comment>
<dbReference type="NCBIfam" id="TIGR01216">
    <property type="entry name" value="ATP_synt_epsi"/>
    <property type="match status" value="1"/>
</dbReference>
<dbReference type="PANTHER" id="PTHR13822:SF10">
    <property type="entry name" value="ATP SYNTHASE EPSILON CHAIN, CHLOROPLASTIC"/>
    <property type="match status" value="1"/>
</dbReference>
<keyword evidence="5 9" id="KW-0406">Ion transport</keyword>
<gene>
    <name evidence="11" type="primary">atpC</name>
    <name evidence="11" type="ORF">M9189_00585</name>
</gene>
<dbReference type="SUPFAM" id="SSF51344">
    <property type="entry name" value="Epsilon subunit of F1F0-ATP synthase N-terminal domain"/>
    <property type="match status" value="1"/>
</dbReference>
<evidence type="ECO:0000256" key="7">
    <source>
        <dbReference type="ARBA" id="ARBA00023196"/>
    </source>
</evidence>
<comment type="similarity">
    <text evidence="3 9">Belongs to the ATPase epsilon chain family.</text>
</comment>
<dbReference type="GO" id="GO:0046933">
    <property type="term" value="F:proton-transporting ATP synthase activity, rotational mechanism"/>
    <property type="evidence" value="ECO:0007669"/>
    <property type="project" value="InterPro"/>
</dbReference>
<keyword evidence="6" id="KW-0472">Membrane</keyword>
<evidence type="ECO:0000256" key="1">
    <source>
        <dbReference type="ARBA" id="ARBA00003543"/>
    </source>
</evidence>
<reference evidence="11" key="1">
    <citation type="submission" date="2022-05" db="EMBL/GenBank/DDBJ databases">
        <authorList>
            <person name="Sun X."/>
        </authorList>
    </citation>
    <scope>NUCLEOTIDE SEQUENCE</scope>
    <source>
        <strain evidence="11">Ai-910</strain>
    </source>
</reference>
<dbReference type="GO" id="GO:0045259">
    <property type="term" value="C:proton-transporting ATP synthase complex"/>
    <property type="evidence" value="ECO:0007669"/>
    <property type="project" value="UniProtKB-KW"/>
</dbReference>